<evidence type="ECO:0000256" key="1">
    <source>
        <dbReference type="ARBA" id="ARBA00093462"/>
    </source>
</evidence>
<dbReference type="NCBIfam" id="TIGR01446">
    <property type="entry name" value="DnaD_dom"/>
    <property type="match status" value="1"/>
</dbReference>
<dbReference type="PANTHER" id="PTHR37293">
    <property type="entry name" value="PHAGE REPLICATION PROTEIN-RELATED"/>
    <property type="match status" value="1"/>
</dbReference>
<evidence type="ECO:0000259" key="3">
    <source>
        <dbReference type="Pfam" id="PF07261"/>
    </source>
</evidence>
<comment type="similarity">
    <text evidence="1">Belongs to the DnaB/DnaD family.</text>
</comment>
<gene>
    <name evidence="5" type="ORF">LPAF129_00720</name>
</gene>
<evidence type="ECO:0000313" key="5">
    <source>
        <dbReference type="EMBL" id="GKS80387.1"/>
    </source>
</evidence>
<dbReference type="Pfam" id="PF21984">
    <property type="entry name" value="DnaD_N"/>
    <property type="match status" value="1"/>
</dbReference>
<feature type="region of interest" description="Disordered" evidence="2">
    <location>
        <begin position="206"/>
        <end position="243"/>
    </location>
</feature>
<dbReference type="InterPro" id="IPR053162">
    <property type="entry name" value="DnaD"/>
</dbReference>
<dbReference type="SUPFAM" id="SSF158499">
    <property type="entry name" value="DnaD domain-like"/>
    <property type="match status" value="1"/>
</dbReference>
<dbReference type="InterPro" id="IPR053843">
    <property type="entry name" value="DnaD_N"/>
</dbReference>
<reference evidence="5" key="1">
    <citation type="journal article" date="2022" name="Int. J. Syst. Evol. Microbiol.">
        <title>A novel species of lactic acid bacteria, Ligilactobacillus pabuli sp. nov., isolated from alfalfa silage.</title>
        <authorList>
            <person name="Tohno M."/>
            <person name="Tanizawa Y."/>
            <person name="Sawada H."/>
            <person name="Sakamoto M."/>
            <person name="Ohkuma M."/>
            <person name="Kobayashi H."/>
        </authorList>
    </citation>
    <scope>NUCLEOTIDE SEQUENCE</scope>
    <source>
        <strain evidence="5">AF129</strain>
    </source>
</reference>
<dbReference type="RefSeq" id="WP_244053882.1">
    <property type="nucleotide sequence ID" value="NZ_BQXH01000001.1"/>
</dbReference>
<comment type="caution">
    <text evidence="5">The sequence shown here is derived from an EMBL/GenBank/DDBJ whole genome shotgun (WGS) entry which is preliminary data.</text>
</comment>
<proteinExistence type="inferred from homology"/>
<keyword evidence="6" id="KW-1185">Reference proteome</keyword>
<evidence type="ECO:0000259" key="4">
    <source>
        <dbReference type="Pfam" id="PF21984"/>
    </source>
</evidence>
<dbReference type="Proteomes" id="UP001055149">
    <property type="component" value="Unassembled WGS sequence"/>
</dbReference>
<dbReference type="PANTHER" id="PTHR37293:SF6">
    <property type="entry name" value="DNA REPLICATION PROTEIN DNAD"/>
    <property type="match status" value="1"/>
</dbReference>
<accession>A0ABQ5JFX3</accession>
<dbReference type="Gene3D" id="1.10.10.10">
    <property type="entry name" value="Winged helix-like DNA-binding domain superfamily/Winged helix DNA-binding domain"/>
    <property type="match status" value="1"/>
</dbReference>
<dbReference type="Gene3D" id="1.10.10.630">
    <property type="entry name" value="DnaD domain-like"/>
    <property type="match status" value="1"/>
</dbReference>
<dbReference type="InterPro" id="IPR036388">
    <property type="entry name" value="WH-like_DNA-bd_sf"/>
</dbReference>
<evidence type="ECO:0000313" key="6">
    <source>
        <dbReference type="Proteomes" id="UP001055149"/>
    </source>
</evidence>
<dbReference type="EMBL" id="BQXH01000001">
    <property type="protein sequence ID" value="GKS80387.1"/>
    <property type="molecule type" value="Genomic_DNA"/>
</dbReference>
<dbReference type="InterPro" id="IPR006343">
    <property type="entry name" value="DnaB/C_C"/>
</dbReference>
<feature type="domain" description="DnaD N-terminal" evidence="4">
    <location>
        <begin position="16"/>
        <end position="115"/>
    </location>
</feature>
<dbReference type="InterPro" id="IPR034829">
    <property type="entry name" value="DnaD-like_sf"/>
</dbReference>
<feature type="domain" description="DnaB/C C-terminal" evidence="3">
    <location>
        <begin position="129"/>
        <end position="201"/>
    </location>
</feature>
<protein>
    <submittedName>
        <fullName evidence="5">DNA replication protein DnaD</fullName>
    </submittedName>
</protein>
<sequence length="243" mass="28033">MEQIFTEFIKQGQMTVSNMVLRHYSQLGLTNDEFILFLQISSSLQAGNDFPDLELIAGRMGVKTTEVYDLVHQLLAKKLLTIEPVSESDGKQHDQYSFELLYRKLVVLAEQAQQKETTHNAAFEKSQVYNQIEEEFGHPLSPIEMETIDSWLKKDKYTPELINAALREAVLGRAYSLKYMDRVLLNWEKKNIRTAADVEEFQTKRRQGLAGADNKQGTKEQGNANKIKIPLYKWSEQPNHHDK</sequence>
<name>A0ABQ5JFX3_9LACO</name>
<organism evidence="5 6">
    <name type="scientific">Ligilactobacillus pabuli</name>
    <dbReference type="NCBI Taxonomy" id="2886039"/>
    <lineage>
        <taxon>Bacteria</taxon>
        <taxon>Bacillati</taxon>
        <taxon>Bacillota</taxon>
        <taxon>Bacilli</taxon>
        <taxon>Lactobacillales</taxon>
        <taxon>Lactobacillaceae</taxon>
        <taxon>Ligilactobacillus</taxon>
    </lineage>
</organism>
<evidence type="ECO:0000256" key="2">
    <source>
        <dbReference type="SAM" id="MobiDB-lite"/>
    </source>
</evidence>
<dbReference type="Pfam" id="PF07261">
    <property type="entry name" value="DnaB_2"/>
    <property type="match status" value="1"/>
</dbReference>